<keyword evidence="2" id="KW-0472">Membrane</keyword>
<name>A0A1H7XPI2_9BACT</name>
<dbReference type="OrthoDB" id="9853849at2"/>
<feature type="transmembrane region" description="Helical" evidence="2">
    <location>
        <begin position="6"/>
        <end position="26"/>
    </location>
</feature>
<protein>
    <recommendedName>
        <fullName evidence="5">DUF2802 domain-containing protein</fullName>
    </recommendedName>
</protein>
<sequence length="164" mass="18947">MNVNYLFGFQIATDVLICAGILFLLLRFRKYFKPSPPEISEQTIEEFSQLLNESRIAANNFLQELEQEKKDLKDLAAAVEEREKKLQELITQAKHYGDLLSSENMNKIEEMENPEKADSLSEGPYSEILNLARKGLNEEQISQQLGLPEGEIELVLNLFRERRK</sequence>
<dbReference type="AlphaFoldDB" id="A0A1H7XPI2"/>
<evidence type="ECO:0000256" key="1">
    <source>
        <dbReference type="SAM" id="Coils"/>
    </source>
</evidence>
<keyword evidence="2" id="KW-1133">Transmembrane helix</keyword>
<gene>
    <name evidence="3" type="ORF">SAMN04489760_11189</name>
</gene>
<dbReference type="RefSeq" id="WP_093883430.1">
    <property type="nucleotide sequence ID" value="NZ_FOBS01000011.1"/>
</dbReference>
<reference evidence="3 4" key="1">
    <citation type="submission" date="2016-10" db="EMBL/GenBank/DDBJ databases">
        <authorList>
            <person name="de Groot N.N."/>
        </authorList>
    </citation>
    <scope>NUCLEOTIDE SEQUENCE [LARGE SCALE GENOMIC DNA]</scope>
    <source>
        <strain evidence="3 4">DSM 8423</strain>
    </source>
</reference>
<dbReference type="STRING" id="43775.SAMN04489760_11189"/>
<dbReference type="Pfam" id="PF19610">
    <property type="entry name" value="DUF6115"/>
    <property type="match status" value="1"/>
</dbReference>
<keyword evidence="1" id="KW-0175">Coiled coil</keyword>
<organism evidence="3 4">
    <name type="scientific">Syntrophus gentianae</name>
    <dbReference type="NCBI Taxonomy" id="43775"/>
    <lineage>
        <taxon>Bacteria</taxon>
        <taxon>Pseudomonadati</taxon>
        <taxon>Thermodesulfobacteriota</taxon>
        <taxon>Syntrophia</taxon>
        <taxon>Syntrophales</taxon>
        <taxon>Syntrophaceae</taxon>
        <taxon>Syntrophus</taxon>
    </lineage>
</organism>
<dbReference type="Proteomes" id="UP000198744">
    <property type="component" value="Unassembled WGS sequence"/>
</dbReference>
<keyword evidence="4" id="KW-1185">Reference proteome</keyword>
<dbReference type="InterPro" id="IPR046118">
    <property type="entry name" value="DUF6115"/>
</dbReference>
<evidence type="ECO:0000313" key="3">
    <source>
        <dbReference type="EMBL" id="SEM35544.1"/>
    </source>
</evidence>
<evidence type="ECO:0000313" key="4">
    <source>
        <dbReference type="Proteomes" id="UP000198744"/>
    </source>
</evidence>
<keyword evidence="2" id="KW-0812">Transmembrane</keyword>
<feature type="coiled-coil region" evidence="1">
    <location>
        <begin position="51"/>
        <end position="92"/>
    </location>
</feature>
<evidence type="ECO:0008006" key="5">
    <source>
        <dbReference type="Google" id="ProtNLM"/>
    </source>
</evidence>
<accession>A0A1H7XPI2</accession>
<evidence type="ECO:0000256" key="2">
    <source>
        <dbReference type="SAM" id="Phobius"/>
    </source>
</evidence>
<dbReference type="EMBL" id="FOBS01000011">
    <property type="protein sequence ID" value="SEM35544.1"/>
    <property type="molecule type" value="Genomic_DNA"/>
</dbReference>
<proteinExistence type="predicted"/>